<dbReference type="GO" id="GO:0005739">
    <property type="term" value="C:mitochondrion"/>
    <property type="evidence" value="ECO:0007669"/>
    <property type="project" value="TreeGrafter"/>
</dbReference>
<evidence type="ECO:0008006" key="10">
    <source>
        <dbReference type="Google" id="ProtNLM"/>
    </source>
</evidence>
<dbReference type="InterPro" id="IPR050626">
    <property type="entry name" value="Peptidase_M16"/>
</dbReference>
<dbReference type="InterPro" id="IPR054734">
    <property type="entry name" value="PqqF-like_C_4"/>
</dbReference>
<dbReference type="InterPro" id="IPR011765">
    <property type="entry name" value="Pept_M16_N"/>
</dbReference>
<comment type="similarity">
    <text evidence="2">Belongs to the peptidase M16 family.</text>
</comment>
<organism evidence="8 9">
    <name type="scientific">Paramecium primaurelia</name>
    <dbReference type="NCBI Taxonomy" id="5886"/>
    <lineage>
        <taxon>Eukaryota</taxon>
        <taxon>Sar</taxon>
        <taxon>Alveolata</taxon>
        <taxon>Ciliophora</taxon>
        <taxon>Intramacronucleata</taxon>
        <taxon>Oligohymenophorea</taxon>
        <taxon>Peniculida</taxon>
        <taxon>Parameciidae</taxon>
        <taxon>Paramecium</taxon>
    </lineage>
</organism>
<dbReference type="GO" id="GO:0005829">
    <property type="term" value="C:cytosol"/>
    <property type="evidence" value="ECO:0007669"/>
    <property type="project" value="TreeGrafter"/>
</dbReference>
<evidence type="ECO:0000256" key="3">
    <source>
        <dbReference type="SAM" id="SignalP"/>
    </source>
</evidence>
<feature type="domain" description="Coenzyme PQQ synthesis protein F-like C-terminal lobe" evidence="7">
    <location>
        <begin position="881"/>
        <end position="980"/>
    </location>
</feature>
<proteinExistence type="inferred from homology"/>
<evidence type="ECO:0000259" key="7">
    <source>
        <dbReference type="Pfam" id="PF22456"/>
    </source>
</evidence>
<dbReference type="Pfam" id="PF05193">
    <property type="entry name" value="Peptidase_M16_C"/>
    <property type="match status" value="1"/>
</dbReference>
<dbReference type="PROSITE" id="PS00143">
    <property type="entry name" value="INSULINASE"/>
    <property type="match status" value="1"/>
</dbReference>
<evidence type="ECO:0000256" key="2">
    <source>
        <dbReference type="RuleBase" id="RU004447"/>
    </source>
</evidence>
<evidence type="ECO:0000259" key="6">
    <source>
        <dbReference type="Pfam" id="PF16187"/>
    </source>
</evidence>
<dbReference type="OMA" id="PLQASYY"/>
<reference evidence="8" key="1">
    <citation type="submission" date="2021-01" db="EMBL/GenBank/DDBJ databases">
        <authorList>
            <consortium name="Genoscope - CEA"/>
            <person name="William W."/>
        </authorList>
    </citation>
    <scope>NUCLEOTIDE SEQUENCE</scope>
</reference>
<sequence length="1077" mass="125983">MPQLFYQIQLSFVIMILFAILPSFAQQHNTIQFGEANTLTNNQDLIELENEKQQRTIIKPLIDPKTYKYIELENKLKVLLIHDPNSEIASAALDVQVGSWNEPSEYPGLAHFCEHMLFVGSVKYPRPDYFDELLAKGSGSSNAYTDATNTNYYFEITSQYLDKALDTFAHFFIDPLFNEDLVEREKNAVNSEYEIDVSSEDWKIQNLFTLFADPKHPASRFSLGNNEVFEKQGIENELKSFFEQYYSSNIMSLVIQSRISLQDMEQLIKPFRHIKNKNLQSPQFPSLPYQFGILCKYKTEKEQLTLNWQLKGREKFIHQKPIEFLDYIIQNGNLIDYMKEQNLIISLSSQVLMEESSFTNYMMEIVLTEKSQENEEAVAEITKIIFNYIQKLEVWLSDDDYINQLFKEQSKISKLNFNYLTQQLDTSTIAKILNRQKPKEVLSSEFIIDTLDKELILDYIGQLKNTQNLIILIGNHQYSYTNEKEDDIKSNKQFLQNKLLFEKNNLYRLVYSKQKFDEHFINFISKQDEKLQDIFEKPQQNEFIPDNVELISLCESSESKLPKIVHSDKLKTLDQQSKLNLFLMAGQDLHQYSDEQCSLEEHKYQKQNHYPILLNKEQQEWWKSQTSYKLPFIFGALQMKYQKTLSLRQFTSLRLYNFMANEILSKELKLPLSSGYSYELDMNKKTQIKVYGFSEHVRNLFKKLCSCLNPFRDKSKSFLELNESKRFEIAKQSLLLSIKNMYQDNLFEQAIQIYLPQILQKDFHNPTKVIDQINLITQSEMLQDVKDIMNNVKYSSLLIGNIDQSDASKISDEIQSCSTNKETSSVQDNLQEKVAIIKLKGKHIIDSRFIQSGNDDDINGVTLNYYQIGQRKQMNQAFMKLLEPILNQQAYNYLRTDLQLGYVVAVQFKTTACVDGALILVQGSTEIPMKVNQIIDDFLDQFLVYLEQMNNRGFQHLKHGVITELKENPQSLSEEGDRLWKYISAGTIEFEDRQVAIEEIRKISKQELIEFYKNSFINSKSKLSLQLYGQGMVTQMMNLETQSEFNEFISNTKPKDAELFDPLQASYYQCEFEATQI</sequence>
<feature type="domain" description="Peptidase M16 middle/third" evidence="6">
    <location>
        <begin position="594"/>
        <end position="764"/>
    </location>
</feature>
<dbReference type="Pfam" id="PF00675">
    <property type="entry name" value="Peptidase_M16"/>
    <property type="match status" value="1"/>
</dbReference>
<dbReference type="GO" id="GO:0051603">
    <property type="term" value="P:proteolysis involved in protein catabolic process"/>
    <property type="evidence" value="ECO:0007669"/>
    <property type="project" value="TreeGrafter"/>
</dbReference>
<dbReference type="EMBL" id="CAJJDM010000001">
    <property type="protein sequence ID" value="CAD8043295.1"/>
    <property type="molecule type" value="Genomic_DNA"/>
</dbReference>
<keyword evidence="1" id="KW-0479">Metal-binding</keyword>
<feature type="signal peptide" evidence="3">
    <location>
        <begin position="1"/>
        <end position="25"/>
    </location>
</feature>
<name>A0A8S1JNH1_PARPR</name>
<comment type="caution">
    <text evidence="8">The sequence shown here is derived from an EMBL/GenBank/DDBJ whole genome shotgun (WGS) entry which is preliminary data.</text>
</comment>
<feature type="domain" description="Peptidase M16 middle/third" evidence="6">
    <location>
        <begin position="426"/>
        <end position="570"/>
    </location>
</feature>
<dbReference type="GO" id="GO:0004222">
    <property type="term" value="F:metalloendopeptidase activity"/>
    <property type="evidence" value="ECO:0007669"/>
    <property type="project" value="InterPro"/>
</dbReference>
<gene>
    <name evidence="8" type="ORF">PPRIM_AZ9-3.1.T0040519</name>
</gene>
<keyword evidence="9" id="KW-1185">Reference proteome</keyword>
<feature type="domain" description="Peptidase M16 N-terminal" evidence="4">
    <location>
        <begin position="77"/>
        <end position="194"/>
    </location>
</feature>
<protein>
    <recommendedName>
        <fullName evidence="10">Insulin-degrading enzyme</fullName>
    </recommendedName>
</protein>
<dbReference type="InterPro" id="IPR001431">
    <property type="entry name" value="Pept_M16_Zn_BS"/>
</dbReference>
<dbReference type="Proteomes" id="UP000688137">
    <property type="component" value="Unassembled WGS sequence"/>
</dbReference>
<dbReference type="AlphaFoldDB" id="A0A8S1JNH1"/>
<feature type="chain" id="PRO_5035936287" description="Insulin-degrading enzyme" evidence="3">
    <location>
        <begin position="26"/>
        <end position="1077"/>
    </location>
</feature>
<dbReference type="InterPro" id="IPR007863">
    <property type="entry name" value="Peptidase_M16_C"/>
</dbReference>
<dbReference type="FunFam" id="3.30.830.10:FF:000027">
    <property type="entry name" value="nardilysin isoform X1"/>
    <property type="match status" value="1"/>
</dbReference>
<feature type="domain" description="Peptidase M16 C-terminal" evidence="5">
    <location>
        <begin position="236"/>
        <end position="392"/>
    </location>
</feature>
<dbReference type="InterPro" id="IPR032632">
    <property type="entry name" value="Peptidase_M16_M"/>
</dbReference>
<dbReference type="PANTHER" id="PTHR43690">
    <property type="entry name" value="NARDILYSIN"/>
    <property type="match status" value="1"/>
</dbReference>
<dbReference type="GO" id="GO:0043171">
    <property type="term" value="P:peptide catabolic process"/>
    <property type="evidence" value="ECO:0007669"/>
    <property type="project" value="TreeGrafter"/>
</dbReference>
<evidence type="ECO:0000313" key="9">
    <source>
        <dbReference type="Proteomes" id="UP000688137"/>
    </source>
</evidence>
<dbReference type="PANTHER" id="PTHR43690:SF18">
    <property type="entry name" value="INSULIN-DEGRADING ENZYME-RELATED"/>
    <property type="match status" value="1"/>
</dbReference>
<dbReference type="GO" id="GO:0046872">
    <property type="term" value="F:metal ion binding"/>
    <property type="evidence" value="ECO:0007669"/>
    <property type="project" value="UniProtKB-KW"/>
</dbReference>
<evidence type="ECO:0000256" key="1">
    <source>
        <dbReference type="ARBA" id="ARBA00022723"/>
    </source>
</evidence>
<keyword evidence="3" id="KW-0732">Signal</keyword>
<accession>A0A8S1JNH1</accession>
<evidence type="ECO:0000259" key="5">
    <source>
        <dbReference type="Pfam" id="PF05193"/>
    </source>
</evidence>
<evidence type="ECO:0000313" key="8">
    <source>
        <dbReference type="EMBL" id="CAD8043295.1"/>
    </source>
</evidence>
<dbReference type="Pfam" id="PF22456">
    <property type="entry name" value="PqqF-like_C_4"/>
    <property type="match status" value="1"/>
</dbReference>
<dbReference type="FunFam" id="3.30.830.10:FF:000108">
    <property type="entry name" value="Uncharacterized protein"/>
    <property type="match status" value="1"/>
</dbReference>
<evidence type="ECO:0000259" key="4">
    <source>
        <dbReference type="Pfam" id="PF00675"/>
    </source>
</evidence>
<dbReference type="FunFam" id="3.30.830.10:FF:000079">
    <property type="entry name" value="Coenzyme PQQ synthesis protein F"/>
    <property type="match status" value="1"/>
</dbReference>
<dbReference type="FunFam" id="3.30.830.10:FF:000116">
    <property type="entry name" value="Uncharacterized protein"/>
    <property type="match status" value="1"/>
</dbReference>
<dbReference type="Pfam" id="PF16187">
    <property type="entry name" value="Peptidase_M16_M"/>
    <property type="match status" value="2"/>
</dbReference>